<name>A0ABT1S352_9FIRM</name>
<dbReference type="RefSeq" id="WP_066859921.1">
    <property type="nucleotide sequence ID" value="NZ_CABKVV010000008.1"/>
</dbReference>
<evidence type="ECO:0000313" key="2">
    <source>
        <dbReference type="Proteomes" id="UP001524473"/>
    </source>
</evidence>
<gene>
    <name evidence="1" type="ORF">NE695_15690</name>
</gene>
<keyword evidence="1" id="KW-0808">Transferase</keyword>
<dbReference type="SUPFAM" id="SSF52540">
    <property type="entry name" value="P-loop containing nucleoside triphosphate hydrolases"/>
    <property type="match status" value="1"/>
</dbReference>
<protein>
    <submittedName>
        <fullName evidence="1">Nucleoside/nucleotide kinase family protein</fullName>
    </submittedName>
</protein>
<keyword evidence="1" id="KW-0418">Kinase</keyword>
<reference evidence="1 2" key="1">
    <citation type="submission" date="2022-06" db="EMBL/GenBank/DDBJ databases">
        <title>Isolation of gut microbiota from human fecal samples.</title>
        <authorList>
            <person name="Pamer E.G."/>
            <person name="Barat B."/>
            <person name="Waligurski E."/>
            <person name="Medina S."/>
            <person name="Paddock L."/>
            <person name="Mostad J."/>
        </authorList>
    </citation>
    <scope>NUCLEOTIDE SEQUENCE [LARGE SCALE GENOMIC DNA]</scope>
    <source>
        <strain evidence="1 2">DFI.9.73</strain>
    </source>
</reference>
<dbReference type="Gene3D" id="3.40.50.300">
    <property type="entry name" value="P-loop containing nucleotide triphosphate hydrolases"/>
    <property type="match status" value="1"/>
</dbReference>
<sequence length="252" mass="28643">MSAKTWNSYSFSINGFPVQARFAQEDIHGLFVPLLRRLALLQREKGERLIVFLAAPPAAGKSTLAAYLSLLSRELPDCLPMQALGLDGFHFHQDYILTHNVRQKDGHILPMRQVKGSPETYDLVHFAEKLAALGREDPLWPVYDRRLHDVVEEQLPVTDPIVLIEGNWLLLREKGWAELSHSADLTLFLRARENLLRERLLRRKMQGGLSREEAEAFYRTGDGVNIRRCLEESGPADLALLLQEDGSFSCTE</sequence>
<comment type="caution">
    <text evidence="1">The sequence shown here is derived from an EMBL/GenBank/DDBJ whole genome shotgun (WGS) entry which is preliminary data.</text>
</comment>
<organism evidence="1 2">
    <name type="scientific">Neglectibacter timonensis</name>
    <dbReference type="NCBI Taxonomy" id="1776382"/>
    <lineage>
        <taxon>Bacteria</taxon>
        <taxon>Bacillati</taxon>
        <taxon>Bacillota</taxon>
        <taxon>Clostridia</taxon>
        <taxon>Eubacteriales</taxon>
        <taxon>Oscillospiraceae</taxon>
        <taxon>Neglectibacter</taxon>
    </lineage>
</organism>
<dbReference type="EMBL" id="JANFZH010000046">
    <property type="protein sequence ID" value="MCQ4841354.1"/>
    <property type="molecule type" value="Genomic_DNA"/>
</dbReference>
<evidence type="ECO:0000313" key="1">
    <source>
        <dbReference type="EMBL" id="MCQ4841354.1"/>
    </source>
</evidence>
<keyword evidence="2" id="KW-1185">Reference proteome</keyword>
<dbReference type="GO" id="GO:0016301">
    <property type="term" value="F:kinase activity"/>
    <property type="evidence" value="ECO:0007669"/>
    <property type="project" value="UniProtKB-KW"/>
</dbReference>
<accession>A0ABT1S352</accession>
<dbReference type="Proteomes" id="UP001524473">
    <property type="component" value="Unassembled WGS sequence"/>
</dbReference>
<dbReference type="GeneID" id="90530990"/>
<dbReference type="NCBIfam" id="NF006745">
    <property type="entry name" value="PRK09270.1-4"/>
    <property type="match status" value="1"/>
</dbReference>
<proteinExistence type="predicted"/>
<dbReference type="InterPro" id="IPR027417">
    <property type="entry name" value="P-loop_NTPase"/>
</dbReference>